<keyword evidence="2 5" id="KW-0812">Transmembrane</keyword>
<evidence type="ECO:0000256" key="2">
    <source>
        <dbReference type="ARBA" id="ARBA00022692"/>
    </source>
</evidence>
<evidence type="ECO:0000313" key="7">
    <source>
        <dbReference type="EMBL" id="ACZ41345.1"/>
    </source>
</evidence>
<dbReference type="STRING" id="525904.Tter_0424"/>
<dbReference type="GO" id="GO:0016020">
    <property type="term" value="C:membrane"/>
    <property type="evidence" value="ECO:0007669"/>
    <property type="project" value="UniProtKB-SubCell"/>
</dbReference>
<evidence type="ECO:0000256" key="3">
    <source>
        <dbReference type="ARBA" id="ARBA00022989"/>
    </source>
</evidence>
<organism evidence="7 8">
    <name type="scientific">Thermobaculum terrenum (strain ATCC BAA-798 / CCMEE 7001 / YNP1)</name>
    <dbReference type="NCBI Taxonomy" id="525904"/>
    <lineage>
        <taxon>Bacteria</taxon>
        <taxon>Bacillati</taxon>
        <taxon>Chloroflexota</taxon>
        <taxon>Chloroflexia</taxon>
        <taxon>Candidatus Thermobaculales</taxon>
        <taxon>Candidatus Thermobaculaceae</taxon>
        <taxon>Thermobaculum</taxon>
    </lineage>
</organism>
<dbReference type="Pfam" id="PF04893">
    <property type="entry name" value="Yip1"/>
    <property type="match status" value="1"/>
</dbReference>
<proteinExistence type="predicted"/>
<name>D1CEI9_THET1</name>
<dbReference type="AlphaFoldDB" id="D1CEI9"/>
<reference evidence="8" key="1">
    <citation type="journal article" date="2010" name="Stand. Genomic Sci.">
        <title>Complete genome sequence of 'Thermobaculum terrenum' type strain (YNP1).</title>
        <authorList>
            <person name="Kiss H."/>
            <person name="Cleland D."/>
            <person name="Lapidus A."/>
            <person name="Lucas S."/>
            <person name="Glavina Del Rio T."/>
            <person name="Nolan M."/>
            <person name="Tice H."/>
            <person name="Han C."/>
            <person name="Goodwin L."/>
            <person name="Pitluck S."/>
            <person name="Liolios K."/>
            <person name="Ivanova N."/>
            <person name="Mavromatis K."/>
            <person name="Ovchinnikova G."/>
            <person name="Pati A."/>
            <person name="Chen A."/>
            <person name="Palaniappan K."/>
            <person name="Land M."/>
            <person name="Hauser L."/>
            <person name="Chang Y."/>
            <person name="Jeffries C."/>
            <person name="Lu M."/>
            <person name="Brettin T."/>
            <person name="Detter J."/>
            <person name="Goker M."/>
            <person name="Tindall B."/>
            <person name="Beck B."/>
            <person name="McDermott T."/>
            <person name="Woyke T."/>
            <person name="Bristow J."/>
            <person name="Eisen J."/>
            <person name="Markowitz V."/>
            <person name="Hugenholtz P."/>
            <person name="Kyrpides N."/>
            <person name="Klenk H."/>
            <person name="Cheng J."/>
        </authorList>
    </citation>
    <scope>NUCLEOTIDE SEQUENCE [LARGE SCALE GENOMIC DNA]</scope>
    <source>
        <strain evidence="8">ATCC BAA-798 / YNP1</strain>
    </source>
</reference>
<keyword evidence="4 5" id="KW-0472">Membrane</keyword>
<feature type="transmembrane region" description="Helical" evidence="5">
    <location>
        <begin position="189"/>
        <end position="213"/>
    </location>
</feature>
<dbReference type="EMBL" id="CP001825">
    <property type="protein sequence ID" value="ACZ41345.1"/>
    <property type="molecule type" value="Genomic_DNA"/>
</dbReference>
<gene>
    <name evidence="7" type="ordered locus">Tter_0424</name>
</gene>
<comment type="subcellular location">
    <subcellularLocation>
        <location evidence="1">Membrane</location>
        <topology evidence="1">Multi-pass membrane protein</topology>
    </subcellularLocation>
</comment>
<dbReference type="eggNOG" id="ENOG502ZG1X">
    <property type="taxonomic scope" value="Bacteria"/>
</dbReference>
<feature type="transmembrane region" description="Helical" evidence="5">
    <location>
        <begin position="111"/>
        <end position="135"/>
    </location>
</feature>
<dbReference type="InterPro" id="IPR006977">
    <property type="entry name" value="Yip1_dom"/>
</dbReference>
<feature type="transmembrane region" description="Helical" evidence="5">
    <location>
        <begin position="147"/>
        <end position="169"/>
    </location>
</feature>
<feature type="transmembrane region" description="Helical" evidence="5">
    <location>
        <begin position="81"/>
        <end position="99"/>
    </location>
</feature>
<keyword evidence="8" id="KW-1185">Reference proteome</keyword>
<feature type="domain" description="Yip1" evidence="6">
    <location>
        <begin position="6"/>
        <end position="201"/>
    </location>
</feature>
<evidence type="ECO:0000313" key="8">
    <source>
        <dbReference type="Proteomes" id="UP000000323"/>
    </source>
</evidence>
<protein>
    <recommendedName>
        <fullName evidence="6">Yip1 domain-containing protein</fullName>
    </recommendedName>
</protein>
<accession>D1CEI9</accession>
<sequence length="219" mass="23371">METLRILWAPNEEFPRLLKAGGTRWAVGTVSLLAFLNLITTLINLNSGVLQLEQQYFPDVPRDVLQATQQAMKVLTPVAAATYPFITWLVLGVLMYLTGRVFGGTGRLSSMLVVSGVSQLPLIVGLVAGSVLAAAASTTSPDSPAAAFLGSLSFSLLIGQFMWMAWLAVTGIRHVHQLDPRKSTASCGLSCLGCLGVFFILMFVAAIILSLVITTRVSS</sequence>
<dbReference type="RefSeq" id="WP_012874380.1">
    <property type="nucleotide sequence ID" value="NC_013525.1"/>
</dbReference>
<evidence type="ECO:0000256" key="5">
    <source>
        <dbReference type="SAM" id="Phobius"/>
    </source>
</evidence>
<evidence type="ECO:0000256" key="4">
    <source>
        <dbReference type="ARBA" id="ARBA00023136"/>
    </source>
</evidence>
<dbReference type="Proteomes" id="UP000000323">
    <property type="component" value="Chromosome 1"/>
</dbReference>
<keyword evidence="3 5" id="KW-1133">Transmembrane helix</keyword>
<evidence type="ECO:0000256" key="1">
    <source>
        <dbReference type="ARBA" id="ARBA00004141"/>
    </source>
</evidence>
<dbReference type="HOGENOM" id="CLU_1260961_0_0_0"/>
<evidence type="ECO:0000259" key="6">
    <source>
        <dbReference type="Pfam" id="PF04893"/>
    </source>
</evidence>
<feature type="transmembrane region" description="Helical" evidence="5">
    <location>
        <begin position="25"/>
        <end position="45"/>
    </location>
</feature>
<dbReference type="KEGG" id="ttr:Tter_0424"/>